<keyword evidence="3 7" id="KW-0812">Transmembrane</keyword>
<organism evidence="8 9">
    <name type="scientific">Catenaria anguillulae PL171</name>
    <dbReference type="NCBI Taxonomy" id="765915"/>
    <lineage>
        <taxon>Eukaryota</taxon>
        <taxon>Fungi</taxon>
        <taxon>Fungi incertae sedis</taxon>
        <taxon>Blastocladiomycota</taxon>
        <taxon>Blastocladiomycetes</taxon>
        <taxon>Blastocladiales</taxon>
        <taxon>Catenariaceae</taxon>
        <taxon>Catenaria</taxon>
    </lineage>
</organism>
<comment type="caution">
    <text evidence="8">The sequence shown here is derived from an EMBL/GenBank/DDBJ whole genome shotgun (WGS) entry which is preliminary data.</text>
</comment>
<comment type="similarity">
    <text evidence="2">Belongs to the APH-1 family.</text>
</comment>
<keyword evidence="4" id="KW-0914">Notch signaling pathway</keyword>
<dbReference type="AlphaFoldDB" id="A0A1Y2HLW8"/>
<proteinExistence type="inferred from homology"/>
<feature type="transmembrane region" description="Helical" evidence="7">
    <location>
        <begin position="167"/>
        <end position="195"/>
    </location>
</feature>
<comment type="subcellular location">
    <subcellularLocation>
        <location evidence="1">Membrane</location>
        <topology evidence="1">Multi-pass membrane protein</topology>
    </subcellularLocation>
</comment>
<dbReference type="GO" id="GO:0016485">
    <property type="term" value="P:protein processing"/>
    <property type="evidence" value="ECO:0007669"/>
    <property type="project" value="InterPro"/>
</dbReference>
<evidence type="ECO:0000256" key="7">
    <source>
        <dbReference type="SAM" id="Phobius"/>
    </source>
</evidence>
<dbReference type="STRING" id="765915.A0A1Y2HLW8"/>
<name>A0A1Y2HLW8_9FUNG</name>
<feature type="transmembrane region" description="Helical" evidence="7">
    <location>
        <begin position="6"/>
        <end position="26"/>
    </location>
</feature>
<evidence type="ECO:0000313" key="9">
    <source>
        <dbReference type="Proteomes" id="UP000193411"/>
    </source>
</evidence>
<evidence type="ECO:0000313" key="8">
    <source>
        <dbReference type="EMBL" id="ORZ35607.1"/>
    </source>
</evidence>
<dbReference type="PANTHER" id="PTHR12889">
    <property type="entry name" value="GAMMA-SECRETASE SUBUNIT APH-1"/>
    <property type="match status" value="1"/>
</dbReference>
<evidence type="ECO:0000256" key="2">
    <source>
        <dbReference type="ARBA" id="ARBA00005577"/>
    </source>
</evidence>
<keyword evidence="5 7" id="KW-1133">Transmembrane helix</keyword>
<protein>
    <submittedName>
        <fullName evidence="8">Aph-1 protein-domain-containing protein</fullName>
    </submittedName>
</protein>
<sequence>MPALSLIGNALLAYGPALVLFASFFLHHASLGLLALASAFFALCALLISASLWLLVPGRAELAATASVGQPDPTRPLVPAMLTLVIAVVVQEAVRGVFWLLIRKAEGGILLASESPRSPLHRARLAGAAGYGWALLVALLSHLQPLIESAGPGMRVSPSCRAVPDVFVGSVATVLGFAHQMAWTVVLFHALFLGVPVPGAASGMGGGAAVAAAGSGVLVNRPVLVAYVVVSHLVVSFSSLLQSPSMPGSCAYPLIVSLMLLAVSSVLVVGCVRMSVKKSS</sequence>
<dbReference type="Proteomes" id="UP000193411">
    <property type="component" value="Unassembled WGS sequence"/>
</dbReference>
<evidence type="ECO:0000256" key="4">
    <source>
        <dbReference type="ARBA" id="ARBA00022976"/>
    </source>
</evidence>
<evidence type="ECO:0000256" key="1">
    <source>
        <dbReference type="ARBA" id="ARBA00004141"/>
    </source>
</evidence>
<dbReference type="OrthoDB" id="6507463at2759"/>
<evidence type="ECO:0000256" key="5">
    <source>
        <dbReference type="ARBA" id="ARBA00022989"/>
    </source>
</evidence>
<evidence type="ECO:0000256" key="3">
    <source>
        <dbReference type="ARBA" id="ARBA00022692"/>
    </source>
</evidence>
<feature type="transmembrane region" description="Helical" evidence="7">
    <location>
        <begin position="33"/>
        <end position="56"/>
    </location>
</feature>
<dbReference type="Pfam" id="PF06105">
    <property type="entry name" value="Aph-1"/>
    <property type="match status" value="1"/>
</dbReference>
<feature type="transmembrane region" description="Helical" evidence="7">
    <location>
        <begin position="76"/>
        <end position="102"/>
    </location>
</feature>
<feature type="transmembrane region" description="Helical" evidence="7">
    <location>
        <begin position="123"/>
        <end position="147"/>
    </location>
</feature>
<keyword evidence="6 7" id="KW-0472">Membrane</keyword>
<gene>
    <name evidence="8" type="ORF">BCR44DRAFT_44579</name>
</gene>
<dbReference type="EMBL" id="MCFL01000021">
    <property type="protein sequence ID" value="ORZ35607.1"/>
    <property type="molecule type" value="Genomic_DNA"/>
</dbReference>
<evidence type="ECO:0000256" key="6">
    <source>
        <dbReference type="ARBA" id="ARBA00023136"/>
    </source>
</evidence>
<feature type="transmembrane region" description="Helical" evidence="7">
    <location>
        <begin position="250"/>
        <end position="272"/>
    </location>
</feature>
<accession>A0A1Y2HLW8</accession>
<dbReference type="GO" id="GO:0016020">
    <property type="term" value="C:membrane"/>
    <property type="evidence" value="ECO:0007669"/>
    <property type="project" value="UniProtKB-SubCell"/>
</dbReference>
<keyword evidence="9" id="KW-1185">Reference proteome</keyword>
<reference evidence="8 9" key="1">
    <citation type="submission" date="2016-07" db="EMBL/GenBank/DDBJ databases">
        <title>Pervasive Adenine N6-methylation of Active Genes in Fungi.</title>
        <authorList>
            <consortium name="DOE Joint Genome Institute"/>
            <person name="Mondo S.J."/>
            <person name="Dannebaum R.O."/>
            <person name="Kuo R.C."/>
            <person name="Labutti K."/>
            <person name="Haridas S."/>
            <person name="Kuo A."/>
            <person name="Salamov A."/>
            <person name="Ahrendt S.R."/>
            <person name="Lipzen A."/>
            <person name="Sullivan W."/>
            <person name="Andreopoulos W.B."/>
            <person name="Clum A."/>
            <person name="Lindquist E."/>
            <person name="Daum C."/>
            <person name="Ramamoorthy G.K."/>
            <person name="Gryganskyi A."/>
            <person name="Culley D."/>
            <person name="Magnuson J.K."/>
            <person name="James T.Y."/>
            <person name="O'Malley M.A."/>
            <person name="Stajich J.E."/>
            <person name="Spatafora J.W."/>
            <person name="Visel A."/>
            <person name="Grigoriev I.V."/>
        </authorList>
    </citation>
    <scope>NUCLEOTIDE SEQUENCE [LARGE SCALE GENOMIC DNA]</scope>
    <source>
        <strain evidence="8 9">PL171</strain>
    </source>
</reference>
<dbReference type="InterPro" id="IPR009294">
    <property type="entry name" value="Aph-1"/>
</dbReference>